<keyword evidence="4 8" id="KW-0813">Transport</keyword>
<evidence type="ECO:0000256" key="5">
    <source>
        <dbReference type="ARBA" id="ARBA00022490"/>
    </source>
</evidence>
<dbReference type="InterPro" id="IPR038078">
    <property type="entry name" value="PhoU-like_sf"/>
</dbReference>
<dbReference type="FunFam" id="1.20.58.220:FF:000004">
    <property type="entry name" value="Phosphate-specific transport system accessory protein PhoU"/>
    <property type="match status" value="1"/>
</dbReference>
<evidence type="ECO:0000259" key="9">
    <source>
        <dbReference type="Pfam" id="PF01895"/>
    </source>
</evidence>
<dbReference type="NCBIfam" id="TIGR02135">
    <property type="entry name" value="phoU_full"/>
    <property type="match status" value="1"/>
</dbReference>
<evidence type="ECO:0000256" key="3">
    <source>
        <dbReference type="ARBA" id="ARBA00011738"/>
    </source>
</evidence>
<dbReference type="PANTHER" id="PTHR42930:SF3">
    <property type="entry name" value="PHOSPHATE-SPECIFIC TRANSPORT SYSTEM ACCESSORY PROTEIN PHOU"/>
    <property type="match status" value="1"/>
</dbReference>
<name>A0A7V4XRA0_9BACT</name>
<evidence type="ECO:0000313" key="10">
    <source>
        <dbReference type="EMBL" id="HGY93641.1"/>
    </source>
</evidence>
<comment type="similarity">
    <text evidence="2 8">Belongs to the PhoU family.</text>
</comment>
<dbReference type="SUPFAM" id="SSF109755">
    <property type="entry name" value="PhoU-like"/>
    <property type="match status" value="1"/>
</dbReference>
<comment type="subcellular location">
    <subcellularLocation>
        <location evidence="1 8">Cytoplasm</location>
    </subcellularLocation>
</comment>
<dbReference type="GO" id="GO:0006817">
    <property type="term" value="P:phosphate ion transport"/>
    <property type="evidence" value="ECO:0007669"/>
    <property type="project" value="UniProtKB-KW"/>
</dbReference>
<evidence type="ECO:0000256" key="6">
    <source>
        <dbReference type="ARBA" id="ARBA00022592"/>
    </source>
</evidence>
<dbReference type="Gene3D" id="1.20.58.220">
    <property type="entry name" value="Phosphate transport system protein phou homolog 2, domain 2"/>
    <property type="match status" value="2"/>
</dbReference>
<dbReference type="PIRSF" id="PIRSF003107">
    <property type="entry name" value="PhoU"/>
    <property type="match status" value="1"/>
</dbReference>
<keyword evidence="5 8" id="KW-0963">Cytoplasm</keyword>
<dbReference type="GO" id="GO:0045936">
    <property type="term" value="P:negative regulation of phosphate metabolic process"/>
    <property type="evidence" value="ECO:0007669"/>
    <property type="project" value="InterPro"/>
</dbReference>
<evidence type="ECO:0000256" key="4">
    <source>
        <dbReference type="ARBA" id="ARBA00022448"/>
    </source>
</evidence>
<sequence length="227" mass="25327">MRLRFHRSLDDLKEKLLVMAGMAEQAIQRAVEAYRVRDLSICDLVDRGELAINRFEREIDQMALDLLAMEQPMAIDLRFVLAVIKINADLERVGDSASTISDRVRDLQKIASAEIPVDLPRMGSLATAMIRKSIQSFIEADADMAESVLSMDDNVDKLNSGAHQTLLALMKEKPELAPQALNALMISRALERVADHATNIAEDVIFWVRGADVRHHVRETEATGTGH</sequence>
<dbReference type="PANTHER" id="PTHR42930">
    <property type="entry name" value="PHOSPHATE-SPECIFIC TRANSPORT SYSTEM ACCESSORY PROTEIN PHOU"/>
    <property type="match status" value="1"/>
</dbReference>
<dbReference type="InterPro" id="IPR026022">
    <property type="entry name" value="PhoU_dom"/>
</dbReference>
<dbReference type="Pfam" id="PF01895">
    <property type="entry name" value="PhoU"/>
    <property type="match status" value="2"/>
</dbReference>
<dbReference type="GO" id="GO:0005737">
    <property type="term" value="C:cytoplasm"/>
    <property type="evidence" value="ECO:0007669"/>
    <property type="project" value="UniProtKB-SubCell"/>
</dbReference>
<comment type="function">
    <text evidence="7 8">Plays a role in the regulation of phosphate uptake.</text>
</comment>
<keyword evidence="6 8" id="KW-0592">Phosphate transport</keyword>
<comment type="caution">
    <text evidence="10">The sequence shown here is derived from an EMBL/GenBank/DDBJ whole genome shotgun (WGS) entry which is preliminary data.</text>
</comment>
<feature type="domain" description="PhoU" evidence="9">
    <location>
        <begin position="18"/>
        <end position="104"/>
    </location>
</feature>
<evidence type="ECO:0000256" key="7">
    <source>
        <dbReference type="ARBA" id="ARBA00056181"/>
    </source>
</evidence>
<comment type="subunit">
    <text evidence="3 8">Homodimer.</text>
</comment>
<feature type="domain" description="PhoU" evidence="9">
    <location>
        <begin position="120"/>
        <end position="204"/>
    </location>
</feature>
<dbReference type="EMBL" id="DTKL01000017">
    <property type="protein sequence ID" value="HGY93641.1"/>
    <property type="molecule type" value="Genomic_DNA"/>
</dbReference>
<dbReference type="GO" id="GO:0030643">
    <property type="term" value="P:intracellular phosphate ion homeostasis"/>
    <property type="evidence" value="ECO:0007669"/>
    <property type="project" value="InterPro"/>
</dbReference>
<dbReference type="AlphaFoldDB" id="A0A7V4XRA0"/>
<evidence type="ECO:0000256" key="1">
    <source>
        <dbReference type="ARBA" id="ARBA00004496"/>
    </source>
</evidence>
<protein>
    <recommendedName>
        <fullName evidence="8">Phosphate-specific transport system accessory protein PhoU</fullName>
    </recommendedName>
</protein>
<organism evidence="10">
    <name type="scientific">Acidobacterium capsulatum</name>
    <dbReference type="NCBI Taxonomy" id="33075"/>
    <lineage>
        <taxon>Bacteria</taxon>
        <taxon>Pseudomonadati</taxon>
        <taxon>Acidobacteriota</taxon>
        <taxon>Terriglobia</taxon>
        <taxon>Terriglobales</taxon>
        <taxon>Acidobacteriaceae</taxon>
        <taxon>Acidobacterium</taxon>
    </lineage>
</organism>
<gene>
    <name evidence="10" type="primary">phoU</name>
    <name evidence="10" type="ORF">ENW50_02965</name>
</gene>
<evidence type="ECO:0000256" key="8">
    <source>
        <dbReference type="PIRNR" id="PIRNR003107"/>
    </source>
</evidence>
<evidence type="ECO:0000256" key="2">
    <source>
        <dbReference type="ARBA" id="ARBA00008107"/>
    </source>
</evidence>
<reference evidence="10" key="1">
    <citation type="journal article" date="2020" name="mSystems">
        <title>Genome- and Community-Level Interaction Insights into Carbon Utilization and Element Cycling Functions of Hydrothermarchaeota in Hydrothermal Sediment.</title>
        <authorList>
            <person name="Zhou Z."/>
            <person name="Liu Y."/>
            <person name="Xu W."/>
            <person name="Pan J."/>
            <person name="Luo Z.H."/>
            <person name="Li M."/>
        </authorList>
    </citation>
    <scope>NUCLEOTIDE SEQUENCE [LARGE SCALE GENOMIC DNA]</scope>
    <source>
        <strain evidence="10">SpSt-855</strain>
    </source>
</reference>
<dbReference type="InterPro" id="IPR028366">
    <property type="entry name" value="PhoU"/>
</dbReference>
<accession>A0A7V4XRA0</accession>
<proteinExistence type="inferred from homology"/>